<accession>A0A1G9R5E7</accession>
<evidence type="ECO:0000313" key="2">
    <source>
        <dbReference type="EMBL" id="SDM18351.1"/>
    </source>
</evidence>
<dbReference type="STRING" id="321763.SAMN04488692_12015"/>
<dbReference type="EMBL" id="FNGO01000020">
    <property type="protein sequence ID" value="SDM18351.1"/>
    <property type="molecule type" value="Genomic_DNA"/>
</dbReference>
<dbReference type="GO" id="GO:0043856">
    <property type="term" value="F:anti-sigma factor antagonist activity"/>
    <property type="evidence" value="ECO:0007669"/>
    <property type="project" value="TreeGrafter"/>
</dbReference>
<dbReference type="InterPro" id="IPR036513">
    <property type="entry name" value="STAS_dom_sf"/>
</dbReference>
<dbReference type="Gene3D" id="3.30.750.24">
    <property type="entry name" value="STAS domain"/>
    <property type="match status" value="1"/>
</dbReference>
<protein>
    <submittedName>
        <fullName evidence="2">STAS domain-containing protein</fullName>
    </submittedName>
</protein>
<dbReference type="InterPro" id="IPR002645">
    <property type="entry name" value="STAS_dom"/>
</dbReference>
<dbReference type="CDD" id="cd07043">
    <property type="entry name" value="STAS_anti-anti-sigma_factors"/>
    <property type="match status" value="1"/>
</dbReference>
<evidence type="ECO:0000259" key="1">
    <source>
        <dbReference type="PROSITE" id="PS50801"/>
    </source>
</evidence>
<proteinExistence type="predicted"/>
<evidence type="ECO:0000313" key="3">
    <source>
        <dbReference type="Proteomes" id="UP000199476"/>
    </source>
</evidence>
<dbReference type="Proteomes" id="UP000199476">
    <property type="component" value="Unassembled WGS sequence"/>
</dbReference>
<dbReference type="Pfam" id="PF01740">
    <property type="entry name" value="STAS"/>
    <property type="match status" value="1"/>
</dbReference>
<dbReference type="SUPFAM" id="SSF52091">
    <property type="entry name" value="SpoIIaa-like"/>
    <property type="match status" value="1"/>
</dbReference>
<reference evidence="2 3" key="1">
    <citation type="submission" date="2016-10" db="EMBL/GenBank/DDBJ databases">
        <authorList>
            <person name="de Groot N.N."/>
        </authorList>
    </citation>
    <scope>NUCLEOTIDE SEQUENCE [LARGE SCALE GENOMIC DNA]</scope>
    <source>
        <strain evidence="2 3">SLAS-1</strain>
    </source>
</reference>
<dbReference type="RefSeq" id="WP_159429899.1">
    <property type="nucleotide sequence ID" value="NZ_FNGO01000020.1"/>
</dbReference>
<feature type="domain" description="STAS" evidence="1">
    <location>
        <begin position="1"/>
        <end position="100"/>
    </location>
</feature>
<sequence length="100" mass="11499">MKVEVKDNSARIIPEESIDLANAEKLEEKFNEIIKKDIHNIILDMKDTVDIDSMAAGKILFIHKKMREKGGNMVIENVTSDNIKDIFDMINLDEVIEIRN</sequence>
<organism evidence="2 3">
    <name type="scientific">Halarsenatibacter silvermanii</name>
    <dbReference type="NCBI Taxonomy" id="321763"/>
    <lineage>
        <taxon>Bacteria</taxon>
        <taxon>Bacillati</taxon>
        <taxon>Bacillota</taxon>
        <taxon>Clostridia</taxon>
        <taxon>Halanaerobiales</taxon>
        <taxon>Halarsenatibacteraceae</taxon>
        <taxon>Halarsenatibacter</taxon>
    </lineage>
</organism>
<dbReference type="PROSITE" id="PS50801">
    <property type="entry name" value="STAS"/>
    <property type="match status" value="1"/>
</dbReference>
<dbReference type="AlphaFoldDB" id="A0A1G9R5E7"/>
<gene>
    <name evidence="2" type="ORF">SAMN04488692_12015</name>
</gene>
<dbReference type="OrthoDB" id="9802385at2"/>
<name>A0A1G9R5E7_9FIRM</name>
<keyword evidence="3" id="KW-1185">Reference proteome</keyword>
<dbReference type="PANTHER" id="PTHR33495">
    <property type="entry name" value="ANTI-SIGMA FACTOR ANTAGONIST TM_1081-RELATED-RELATED"/>
    <property type="match status" value="1"/>
</dbReference>